<proteinExistence type="predicted"/>
<protein>
    <submittedName>
        <fullName evidence="1">Uncharacterized protein</fullName>
    </submittedName>
</protein>
<evidence type="ECO:0000313" key="1">
    <source>
        <dbReference type="EMBL" id="PKU47064.1"/>
    </source>
</evidence>
<organism evidence="1 2">
    <name type="scientific">Limosa lapponica baueri</name>
    <dbReference type="NCBI Taxonomy" id="1758121"/>
    <lineage>
        <taxon>Eukaryota</taxon>
        <taxon>Metazoa</taxon>
        <taxon>Chordata</taxon>
        <taxon>Craniata</taxon>
        <taxon>Vertebrata</taxon>
        <taxon>Euteleostomi</taxon>
        <taxon>Archelosauria</taxon>
        <taxon>Archosauria</taxon>
        <taxon>Dinosauria</taxon>
        <taxon>Saurischia</taxon>
        <taxon>Theropoda</taxon>
        <taxon>Coelurosauria</taxon>
        <taxon>Aves</taxon>
        <taxon>Neognathae</taxon>
        <taxon>Neoaves</taxon>
        <taxon>Charadriiformes</taxon>
        <taxon>Scolopacidae</taxon>
        <taxon>Limosa</taxon>
    </lineage>
</organism>
<reference evidence="2" key="1">
    <citation type="submission" date="2017-11" db="EMBL/GenBank/DDBJ databases">
        <authorList>
            <person name="Lima N.C."/>
            <person name="Parody-Merino A.M."/>
            <person name="Battley P.F."/>
            <person name="Fidler A.E."/>
            <person name="Prosdocimi F."/>
        </authorList>
    </citation>
    <scope>NUCLEOTIDE SEQUENCE [LARGE SCALE GENOMIC DNA]</scope>
</reference>
<dbReference type="AlphaFoldDB" id="A0A2I0ULZ0"/>
<dbReference type="EMBL" id="KZ505689">
    <property type="protein sequence ID" value="PKU47064.1"/>
    <property type="molecule type" value="Genomic_DNA"/>
</dbReference>
<reference evidence="2" key="2">
    <citation type="submission" date="2017-12" db="EMBL/GenBank/DDBJ databases">
        <title>Genome sequence of the Bar-tailed Godwit (Limosa lapponica baueri).</title>
        <authorList>
            <person name="Lima N.C.B."/>
            <person name="Parody-Merino A.M."/>
            <person name="Battley P.F."/>
            <person name="Fidler A.E."/>
            <person name="Prosdocimi F."/>
        </authorList>
    </citation>
    <scope>NUCLEOTIDE SEQUENCE [LARGE SCALE GENOMIC DNA]</scope>
</reference>
<keyword evidence="2" id="KW-1185">Reference proteome</keyword>
<dbReference type="Proteomes" id="UP000233556">
    <property type="component" value="Unassembled WGS sequence"/>
</dbReference>
<gene>
    <name evidence="1" type="ORF">llap_2613</name>
</gene>
<sequence>MSLAEAHDRDDFHHHKPILASFGLAPAEHLSQHKVNQFSVCAQEEYGIMEIHMDQIISVEHSTVGEAEDRRKKHPSCLKLESLFEFSAVTVPLGILNIIVNDSHSSSACISDNLFLGALKIVGFCSGTEPPRGS</sequence>
<name>A0A2I0ULZ0_LIMLA</name>
<evidence type="ECO:0000313" key="2">
    <source>
        <dbReference type="Proteomes" id="UP000233556"/>
    </source>
</evidence>
<accession>A0A2I0ULZ0</accession>